<dbReference type="InterPro" id="IPR036390">
    <property type="entry name" value="WH_DNA-bd_sf"/>
</dbReference>
<dbReference type="RefSeq" id="WP_170153456.1">
    <property type="nucleotide sequence ID" value="NZ_QNRK01000062.1"/>
</dbReference>
<evidence type="ECO:0000259" key="1">
    <source>
        <dbReference type="Pfam" id="PF03551"/>
    </source>
</evidence>
<feature type="domain" description="Transcription regulator PadR N-terminal" evidence="1">
    <location>
        <begin position="8"/>
        <end position="84"/>
    </location>
</feature>
<protein>
    <submittedName>
        <fullName evidence="2">PadR family transcriptional regulator</fullName>
    </submittedName>
</protein>
<dbReference type="SUPFAM" id="SSF46785">
    <property type="entry name" value="Winged helix' DNA-binding domain"/>
    <property type="match status" value="1"/>
</dbReference>
<dbReference type="Pfam" id="PF03551">
    <property type="entry name" value="PadR"/>
    <property type="match status" value="1"/>
</dbReference>
<evidence type="ECO:0000313" key="2">
    <source>
        <dbReference type="EMBL" id="RBP00948.1"/>
    </source>
</evidence>
<accession>A0A366EF50</accession>
<organism evidence="2 3">
    <name type="scientific">Roseiarcus fermentans</name>
    <dbReference type="NCBI Taxonomy" id="1473586"/>
    <lineage>
        <taxon>Bacteria</taxon>
        <taxon>Pseudomonadati</taxon>
        <taxon>Pseudomonadota</taxon>
        <taxon>Alphaproteobacteria</taxon>
        <taxon>Hyphomicrobiales</taxon>
        <taxon>Roseiarcaceae</taxon>
        <taxon>Roseiarcus</taxon>
    </lineage>
</organism>
<dbReference type="PANTHER" id="PTHR43252:SF7">
    <property type="entry name" value="TRANSCRIPTIONAL REGULATOR YQJI"/>
    <property type="match status" value="1"/>
</dbReference>
<dbReference type="EMBL" id="QNRK01000062">
    <property type="protein sequence ID" value="RBP00948.1"/>
    <property type="molecule type" value="Genomic_DNA"/>
</dbReference>
<name>A0A366EF50_9HYPH</name>
<dbReference type="InterPro" id="IPR036388">
    <property type="entry name" value="WH-like_DNA-bd_sf"/>
</dbReference>
<dbReference type="InterPro" id="IPR005149">
    <property type="entry name" value="Tscrpt_reg_PadR_N"/>
</dbReference>
<dbReference type="AlphaFoldDB" id="A0A366EF50"/>
<dbReference type="PANTHER" id="PTHR43252">
    <property type="entry name" value="TRANSCRIPTIONAL REGULATOR YQJI"/>
    <property type="match status" value="1"/>
</dbReference>
<comment type="caution">
    <text evidence="2">The sequence shown here is derived from an EMBL/GenBank/DDBJ whole genome shotgun (WGS) entry which is preliminary data.</text>
</comment>
<gene>
    <name evidence="2" type="ORF">DFR50_1623</name>
</gene>
<keyword evidence="3" id="KW-1185">Reference proteome</keyword>
<sequence length="190" mass="22220">MSSIRLYILGALANEGEMHGHQLRQLADKEYVTLWTDISVGALYGALKRMAHEGLIEESRTEREGGYPERQIWRITAEGRMALARLREEGLGEVVFRPDPFDLAMSRLDRDRLDEFPAVLELRLQRLRAMLAHERVKIEEIAQNLSVNEKFVVRHRDARLEAEIAWHESLLERLPEILADEKKRQKENRR</sequence>
<reference evidence="2 3" key="1">
    <citation type="submission" date="2018-06" db="EMBL/GenBank/DDBJ databases">
        <title>Genomic Encyclopedia of Type Strains, Phase IV (KMG-IV): sequencing the most valuable type-strain genomes for metagenomic binning, comparative biology and taxonomic classification.</title>
        <authorList>
            <person name="Goeker M."/>
        </authorList>
    </citation>
    <scope>NUCLEOTIDE SEQUENCE [LARGE SCALE GENOMIC DNA]</scope>
    <source>
        <strain evidence="2 3">DSM 24875</strain>
    </source>
</reference>
<dbReference type="Gene3D" id="1.10.10.10">
    <property type="entry name" value="Winged helix-like DNA-binding domain superfamily/Winged helix DNA-binding domain"/>
    <property type="match status" value="1"/>
</dbReference>
<dbReference type="Proteomes" id="UP000253529">
    <property type="component" value="Unassembled WGS sequence"/>
</dbReference>
<evidence type="ECO:0000313" key="3">
    <source>
        <dbReference type="Proteomes" id="UP000253529"/>
    </source>
</evidence>
<proteinExistence type="predicted"/>